<evidence type="ECO:0000313" key="8">
    <source>
        <dbReference type="Proteomes" id="UP001614394"/>
    </source>
</evidence>
<sequence>MKRIAVLVGLALFVFLGLAQAPAMGSPAGSAHGSAPGAAARVAAEFNVRDYGATGNGSTNDTAAVNKAITAANAAGGGTVRFPSGSYKSANSIHLKSNVTLQLDSGATLTGSSADTYDAAESNAYDAYQDYGHSHFHDAMIWGDRLTNIGFTGSGTIDGGGNLITGNPKAGEADKIISLTRCNGLTLSGITLRRGGHFAALINGCSNVTSDHLTIDTAGDRDGWNIISTTNAVITHADIAANDDALVFKSDYALGAKLPNGHVVVHDSHLSARCCNALMFGSETCGDFTDYQFQAITITGADKSGLGMVSMDGADISDVHYRDITMTGVRSPIMQKIGTRKRCGNSPGVGHISDITYDDITATGASPAFSPTLWGESGGNHIDGVTFRNVNITVPGGSGTTAVTVPSNNPTDYNPNSIGTRPAYGWYLHNANHITFTDSSVRFAANDGRPAVLANTGSTVTFDHFTAQRGTNSPYDLGFQSLTGYCVTDSANTTGGALRVNATGSTTGCAPPSAARYEAEDGSYSAGGTVDTDHTGYSGTGFVNSANAAGAYVQWTVNAAQAGTADITLGYANGTTADRPMDLTVNGAAVPAGTSFGGTGSWNTWHTAVVAVPLRAGANTIRATATTAAGCPNLDYLDGPA</sequence>
<keyword evidence="2 4" id="KW-0378">Hydrolase</keyword>
<gene>
    <name evidence="7" type="ORF">ACIGXA_07245</name>
</gene>
<dbReference type="Proteomes" id="UP001614394">
    <property type="component" value="Unassembled WGS sequence"/>
</dbReference>
<dbReference type="InterPro" id="IPR011050">
    <property type="entry name" value="Pectin_lyase_fold/virulence"/>
</dbReference>
<feature type="signal peptide" evidence="5">
    <location>
        <begin position="1"/>
        <end position="21"/>
    </location>
</feature>
<dbReference type="Gene3D" id="2.160.20.10">
    <property type="entry name" value="Single-stranded right-handed beta-helix, Pectin lyase-like"/>
    <property type="match status" value="1"/>
</dbReference>
<evidence type="ECO:0000313" key="7">
    <source>
        <dbReference type="EMBL" id="MFI9100304.1"/>
    </source>
</evidence>
<dbReference type="CDD" id="cd04082">
    <property type="entry name" value="CBM35_pectate_lyase-like"/>
    <property type="match status" value="1"/>
</dbReference>
<feature type="chain" id="PRO_5046009673" evidence="5">
    <location>
        <begin position="22"/>
        <end position="641"/>
    </location>
</feature>
<accession>A0ABW8C1K8</accession>
<keyword evidence="8" id="KW-1185">Reference proteome</keyword>
<dbReference type="RefSeq" id="WP_399645342.1">
    <property type="nucleotide sequence ID" value="NZ_JBITYG010000002.1"/>
</dbReference>
<dbReference type="Pfam" id="PF00295">
    <property type="entry name" value="Glyco_hydro_28"/>
    <property type="match status" value="1"/>
</dbReference>
<dbReference type="InterPro" id="IPR005084">
    <property type="entry name" value="CBM6"/>
</dbReference>
<dbReference type="SUPFAM" id="SSF51126">
    <property type="entry name" value="Pectin lyase-like"/>
    <property type="match status" value="1"/>
</dbReference>
<organism evidence="7 8">
    <name type="scientific">Streptomyces fildesensis</name>
    <dbReference type="NCBI Taxonomy" id="375757"/>
    <lineage>
        <taxon>Bacteria</taxon>
        <taxon>Bacillati</taxon>
        <taxon>Actinomycetota</taxon>
        <taxon>Actinomycetes</taxon>
        <taxon>Kitasatosporales</taxon>
        <taxon>Streptomycetaceae</taxon>
        <taxon>Streptomyces</taxon>
    </lineage>
</organism>
<dbReference type="SUPFAM" id="SSF49785">
    <property type="entry name" value="Galactose-binding domain-like"/>
    <property type="match status" value="1"/>
</dbReference>
<proteinExistence type="inferred from homology"/>
<comment type="similarity">
    <text evidence="1 4">Belongs to the glycosyl hydrolase 28 family.</text>
</comment>
<dbReference type="GO" id="GO:0016787">
    <property type="term" value="F:hydrolase activity"/>
    <property type="evidence" value="ECO:0007669"/>
    <property type="project" value="UniProtKB-KW"/>
</dbReference>
<dbReference type="InterPro" id="IPR008979">
    <property type="entry name" value="Galactose-bd-like_sf"/>
</dbReference>
<dbReference type="PANTHER" id="PTHR31339">
    <property type="entry name" value="PECTIN LYASE-RELATED"/>
    <property type="match status" value="1"/>
</dbReference>
<evidence type="ECO:0000256" key="3">
    <source>
        <dbReference type="ARBA" id="ARBA00023295"/>
    </source>
</evidence>
<dbReference type="PROSITE" id="PS51175">
    <property type="entry name" value="CBM6"/>
    <property type="match status" value="1"/>
</dbReference>
<keyword evidence="5" id="KW-0732">Signal</keyword>
<dbReference type="InterPro" id="IPR012334">
    <property type="entry name" value="Pectin_lyas_fold"/>
</dbReference>
<dbReference type="EMBL" id="JBITYG010000002">
    <property type="protein sequence ID" value="MFI9100304.1"/>
    <property type="molecule type" value="Genomic_DNA"/>
</dbReference>
<evidence type="ECO:0000259" key="6">
    <source>
        <dbReference type="PROSITE" id="PS51175"/>
    </source>
</evidence>
<dbReference type="Pfam" id="PF16990">
    <property type="entry name" value="CBM_35"/>
    <property type="match status" value="1"/>
</dbReference>
<evidence type="ECO:0000256" key="2">
    <source>
        <dbReference type="ARBA" id="ARBA00022801"/>
    </source>
</evidence>
<evidence type="ECO:0000256" key="1">
    <source>
        <dbReference type="ARBA" id="ARBA00008834"/>
    </source>
</evidence>
<dbReference type="PANTHER" id="PTHR31339:SF9">
    <property type="entry name" value="PLASMIN AND FIBRONECTIN-BINDING PROTEIN A"/>
    <property type="match status" value="1"/>
</dbReference>
<protein>
    <submittedName>
        <fullName evidence="7">Glycosyl hydrolase family 28 protein</fullName>
    </submittedName>
</protein>
<evidence type="ECO:0000256" key="5">
    <source>
        <dbReference type="SAM" id="SignalP"/>
    </source>
</evidence>
<name>A0ABW8C1K8_9ACTN</name>
<feature type="domain" description="CBM6" evidence="6">
    <location>
        <begin position="515"/>
        <end position="640"/>
    </location>
</feature>
<comment type="caution">
    <text evidence="7">The sequence shown here is derived from an EMBL/GenBank/DDBJ whole genome shotgun (WGS) entry which is preliminary data.</text>
</comment>
<reference evidence="7 8" key="1">
    <citation type="submission" date="2024-10" db="EMBL/GenBank/DDBJ databases">
        <title>The Natural Products Discovery Center: Release of the First 8490 Sequenced Strains for Exploring Actinobacteria Biosynthetic Diversity.</title>
        <authorList>
            <person name="Kalkreuter E."/>
            <person name="Kautsar S.A."/>
            <person name="Yang D."/>
            <person name="Bader C.D."/>
            <person name="Teijaro C.N."/>
            <person name="Fluegel L."/>
            <person name="Davis C.M."/>
            <person name="Simpson J.R."/>
            <person name="Lauterbach L."/>
            <person name="Steele A.D."/>
            <person name="Gui C."/>
            <person name="Meng S."/>
            <person name="Li G."/>
            <person name="Viehrig K."/>
            <person name="Ye F."/>
            <person name="Su P."/>
            <person name="Kiefer A.F."/>
            <person name="Nichols A."/>
            <person name="Cepeda A.J."/>
            <person name="Yan W."/>
            <person name="Fan B."/>
            <person name="Jiang Y."/>
            <person name="Adhikari A."/>
            <person name="Zheng C.-J."/>
            <person name="Schuster L."/>
            <person name="Cowan T.M."/>
            <person name="Smanski M.J."/>
            <person name="Chevrette M.G."/>
            <person name="De Carvalho L.P.S."/>
            <person name="Shen B."/>
        </authorList>
    </citation>
    <scope>NUCLEOTIDE SEQUENCE [LARGE SCALE GENOMIC DNA]</scope>
    <source>
        <strain evidence="7 8">NPDC053399</strain>
    </source>
</reference>
<dbReference type="Gene3D" id="2.60.120.260">
    <property type="entry name" value="Galactose-binding domain-like"/>
    <property type="match status" value="1"/>
</dbReference>
<dbReference type="InterPro" id="IPR051801">
    <property type="entry name" value="GH28_Enzymes"/>
</dbReference>
<evidence type="ECO:0000256" key="4">
    <source>
        <dbReference type="RuleBase" id="RU361169"/>
    </source>
</evidence>
<dbReference type="InterPro" id="IPR000743">
    <property type="entry name" value="Glyco_hydro_28"/>
</dbReference>
<keyword evidence="3 4" id="KW-0326">Glycosidase</keyword>